<dbReference type="OrthoDB" id="5956716at2"/>
<sequence length="128" mass="13829">MKAVTSLALLAACLCPTMLLAQSGGCDAKRQSIEQEIAYAQAHGDDSRVQGLQTALTQVKAHCTDASLHSDAEQKVTKAQQKVVAREQELAEAREQGKSADKMADRQRKADEAHAQLQQAMMDAEALH</sequence>
<evidence type="ECO:0000313" key="3">
    <source>
        <dbReference type="EMBL" id="KLD62050.1"/>
    </source>
</evidence>
<feature type="region of interest" description="Disordered" evidence="1">
    <location>
        <begin position="87"/>
        <end position="128"/>
    </location>
</feature>
<dbReference type="RefSeq" id="WP_046973221.1">
    <property type="nucleotide sequence ID" value="NZ_JPLA01000060.1"/>
</dbReference>
<accession>A0A0G9GWV9</accession>
<proteinExistence type="predicted"/>
<protein>
    <recommendedName>
        <fullName evidence="5">DUF1090 domain-containing protein</fullName>
    </recommendedName>
</protein>
<feature type="compositionally biased region" description="Basic and acidic residues" evidence="1">
    <location>
        <begin position="87"/>
        <end position="114"/>
    </location>
</feature>
<dbReference type="Pfam" id="PF06476">
    <property type="entry name" value="DUF1090"/>
    <property type="match status" value="1"/>
</dbReference>
<evidence type="ECO:0000256" key="2">
    <source>
        <dbReference type="SAM" id="SignalP"/>
    </source>
</evidence>
<evidence type="ECO:0008006" key="5">
    <source>
        <dbReference type="Google" id="ProtNLM"/>
    </source>
</evidence>
<dbReference type="STRING" id="1440762.Y882_17715"/>
<organism evidence="3 4">
    <name type="scientific">Dyella japonica DSM 16301</name>
    <dbReference type="NCBI Taxonomy" id="1440762"/>
    <lineage>
        <taxon>Bacteria</taxon>
        <taxon>Pseudomonadati</taxon>
        <taxon>Pseudomonadota</taxon>
        <taxon>Gammaproteobacteria</taxon>
        <taxon>Lysobacterales</taxon>
        <taxon>Rhodanobacteraceae</taxon>
        <taxon>Dyella</taxon>
    </lineage>
</organism>
<evidence type="ECO:0000256" key="1">
    <source>
        <dbReference type="SAM" id="MobiDB-lite"/>
    </source>
</evidence>
<dbReference type="EMBL" id="JPLA01000060">
    <property type="protein sequence ID" value="KLD62050.1"/>
    <property type="molecule type" value="Genomic_DNA"/>
</dbReference>
<reference evidence="3 4" key="1">
    <citation type="journal article" date="2015" name="Antonie Van Leeuwenhoek">
        <title>A phylogenomic and molecular marker based taxonomic framework for the order Xanthomonadales: proposal to transfer the families Algiphilaceae and Solimonadaceae to the order Nevskiales ord. nov. and to create a new family within the order Xanthomonadales, the family Rhodanobacteraceae fam. nov., containing the genus Rhodanobacter and its closest relatives.</title>
        <authorList>
            <person name="Naushad S."/>
            <person name="Adeolu M."/>
            <person name="Wong S."/>
            <person name="Sohail M."/>
            <person name="Schellhorn H.E."/>
            <person name="Gupta R.S."/>
        </authorList>
    </citation>
    <scope>NUCLEOTIDE SEQUENCE [LARGE SCALE GENOMIC DNA]</scope>
    <source>
        <strain evidence="3 4">DSM 16301</strain>
    </source>
</reference>
<feature type="chain" id="PRO_5005439783" description="DUF1090 domain-containing protein" evidence="2">
    <location>
        <begin position="22"/>
        <end position="128"/>
    </location>
</feature>
<name>A0A0G9GWV9_9GAMM</name>
<comment type="caution">
    <text evidence="3">The sequence shown here is derived from an EMBL/GenBank/DDBJ whole genome shotgun (WGS) entry which is preliminary data.</text>
</comment>
<dbReference type="PATRIC" id="fig|1440762.4.peg.3417"/>
<dbReference type="InterPro" id="IPR009468">
    <property type="entry name" value="DUF1090"/>
</dbReference>
<keyword evidence="2" id="KW-0732">Signal</keyword>
<evidence type="ECO:0000313" key="4">
    <source>
        <dbReference type="Proteomes" id="UP000035481"/>
    </source>
</evidence>
<dbReference type="AlphaFoldDB" id="A0A0G9GWV9"/>
<gene>
    <name evidence="3" type="ORF">Y882_17715</name>
</gene>
<feature type="signal peptide" evidence="2">
    <location>
        <begin position="1"/>
        <end position="21"/>
    </location>
</feature>
<dbReference type="Proteomes" id="UP000035481">
    <property type="component" value="Unassembled WGS sequence"/>
</dbReference>